<evidence type="ECO:0000313" key="2">
    <source>
        <dbReference type="EMBL" id="MBD2188311.1"/>
    </source>
</evidence>
<comment type="caution">
    <text evidence="2">The sequence shown here is derived from an EMBL/GenBank/DDBJ whole genome shotgun (WGS) entry which is preliminary data.</text>
</comment>
<dbReference type="Proteomes" id="UP000642094">
    <property type="component" value="Unassembled WGS sequence"/>
</dbReference>
<dbReference type="EMBL" id="JACJQB010000014">
    <property type="protein sequence ID" value="MBD2188311.1"/>
    <property type="molecule type" value="Genomic_DNA"/>
</dbReference>
<organism evidence="2 3">
    <name type="scientific">Pseudanabaena mucicola FACHB-723</name>
    <dbReference type="NCBI Taxonomy" id="2692860"/>
    <lineage>
        <taxon>Bacteria</taxon>
        <taxon>Bacillati</taxon>
        <taxon>Cyanobacteriota</taxon>
        <taxon>Cyanophyceae</taxon>
        <taxon>Pseudanabaenales</taxon>
        <taxon>Pseudanabaenaceae</taxon>
        <taxon>Pseudanabaena</taxon>
    </lineage>
</organism>
<feature type="signal peptide" evidence="1">
    <location>
        <begin position="1"/>
        <end position="28"/>
    </location>
</feature>
<proteinExistence type="predicted"/>
<evidence type="ECO:0000313" key="3">
    <source>
        <dbReference type="Proteomes" id="UP000642094"/>
    </source>
</evidence>
<gene>
    <name evidence="2" type="ORF">H6F41_09160</name>
</gene>
<accession>A0ABR7ZYH8</accession>
<keyword evidence="1" id="KW-0732">Signal</keyword>
<evidence type="ECO:0008006" key="4">
    <source>
        <dbReference type="Google" id="ProtNLM"/>
    </source>
</evidence>
<dbReference type="RefSeq" id="WP_190403166.1">
    <property type="nucleotide sequence ID" value="NZ_JACJQB010000014.1"/>
</dbReference>
<evidence type="ECO:0000256" key="1">
    <source>
        <dbReference type="SAM" id="SignalP"/>
    </source>
</evidence>
<feature type="chain" id="PRO_5045996144" description="PEP-CTERM sorting domain-containing protein" evidence="1">
    <location>
        <begin position="29"/>
        <end position="308"/>
    </location>
</feature>
<keyword evidence="3" id="KW-1185">Reference proteome</keyword>
<name>A0ABR7ZYH8_9CYAN</name>
<reference evidence="2 3" key="1">
    <citation type="journal article" date="2020" name="ISME J.">
        <title>Comparative genomics reveals insights into cyanobacterial evolution and habitat adaptation.</title>
        <authorList>
            <person name="Chen M.Y."/>
            <person name="Teng W.K."/>
            <person name="Zhao L."/>
            <person name="Hu C.X."/>
            <person name="Zhou Y.K."/>
            <person name="Han B.P."/>
            <person name="Song L.R."/>
            <person name="Shu W.S."/>
        </authorList>
    </citation>
    <scope>NUCLEOTIDE SEQUENCE [LARGE SCALE GENOMIC DNA]</scope>
    <source>
        <strain evidence="2 3">FACHB-723</strain>
    </source>
</reference>
<dbReference type="NCBIfam" id="NF041930">
    <property type="entry name" value="Xrt_dep_XDD3"/>
    <property type="match status" value="1"/>
</dbReference>
<protein>
    <recommendedName>
        <fullName evidence="4">PEP-CTERM sorting domain-containing protein</fullName>
    </recommendedName>
</protein>
<sequence>MGQSVFKKVISASIVALGAIAVSLPAQAGTLINGWNYANDDQLYDGSGGLSGNANFGPASRYDFYGMGFKQVGNEIFVGINTSYKAGTNGVINNVGYGDLFLDFGYDSGSNFQFQNAQGALLGIRFAPNDMNPSSNLNGVYTGVKGKSVAGSNQGYTNLKTYNDKVKADNDNGNANSRFGDLLWTDPYFAAYTPGSTSIPNVINTGTFANNSVRSLTPAQLAAQLFPTTVNLASNNKYVYGFAFTLPDQYRGMSFLATLGFECSNDTISAYVPRPVPVPPAVAGVLVAGALGGWRAAKRKKTLNAVEA</sequence>